<organism evidence="3 4">
    <name type="scientific">Piscinibacter sakaiensis</name>
    <name type="common">Ideonella sakaiensis</name>
    <dbReference type="NCBI Taxonomy" id="1547922"/>
    <lineage>
        <taxon>Bacteria</taxon>
        <taxon>Pseudomonadati</taxon>
        <taxon>Pseudomonadota</taxon>
        <taxon>Betaproteobacteria</taxon>
        <taxon>Burkholderiales</taxon>
        <taxon>Sphaerotilaceae</taxon>
        <taxon>Piscinibacter</taxon>
    </lineage>
</organism>
<reference evidence="4" key="1">
    <citation type="submission" date="2015-07" db="EMBL/GenBank/DDBJ databases">
        <title>Discovery of a poly(ethylene terephthalate assimilation.</title>
        <authorList>
            <person name="Yoshida S."/>
            <person name="Hiraga K."/>
            <person name="Takehana T."/>
            <person name="Taniguchi I."/>
            <person name="Yamaji H."/>
            <person name="Maeda Y."/>
            <person name="Toyohara K."/>
            <person name="Miyamoto K."/>
            <person name="Kimura Y."/>
            <person name="Oda K."/>
        </authorList>
    </citation>
    <scope>NUCLEOTIDE SEQUENCE [LARGE SCALE GENOMIC DNA]</scope>
    <source>
        <strain evidence="4">NBRC 110686 / TISTR 2288 / 201-F6</strain>
    </source>
</reference>
<accession>A0A0K8P263</accession>
<dbReference type="SUPFAM" id="SSF49879">
    <property type="entry name" value="SMAD/FHA domain"/>
    <property type="match status" value="1"/>
</dbReference>
<dbReference type="GO" id="GO:0008233">
    <property type="term" value="F:peptidase activity"/>
    <property type="evidence" value="ECO:0007669"/>
    <property type="project" value="UniProtKB-KW"/>
</dbReference>
<keyword evidence="1" id="KW-0732">Signal</keyword>
<dbReference type="SMART" id="SM00240">
    <property type="entry name" value="FHA"/>
    <property type="match status" value="1"/>
</dbReference>
<keyword evidence="4" id="KW-1185">Reference proteome</keyword>
<comment type="caution">
    <text evidence="3">The sequence shown here is derived from an EMBL/GenBank/DDBJ whole genome shotgun (WGS) entry which is preliminary data.</text>
</comment>
<keyword evidence="3" id="KW-0378">Hydrolase</keyword>
<dbReference type="SUPFAM" id="SSF50494">
    <property type="entry name" value="Trypsin-like serine proteases"/>
    <property type="match status" value="1"/>
</dbReference>
<proteinExistence type="predicted"/>
<feature type="signal peptide" evidence="1">
    <location>
        <begin position="1"/>
        <end position="25"/>
    </location>
</feature>
<dbReference type="InterPro" id="IPR008984">
    <property type="entry name" value="SMAD_FHA_dom_sf"/>
</dbReference>
<dbReference type="Pfam" id="PF00498">
    <property type="entry name" value="FHA"/>
    <property type="match status" value="1"/>
</dbReference>
<dbReference type="InterPro" id="IPR043504">
    <property type="entry name" value="Peptidase_S1_PA_chymotrypsin"/>
</dbReference>
<reference evidence="3 4" key="2">
    <citation type="journal article" date="2016" name="Science">
        <title>A bacterium that degrades and assimilates poly(ethylene terephthalate).</title>
        <authorList>
            <person name="Yoshida S."/>
            <person name="Hiraga K."/>
            <person name="Takehana T."/>
            <person name="Taniguchi I."/>
            <person name="Yamaji H."/>
            <person name="Maeda Y."/>
            <person name="Toyohara K."/>
            <person name="Miyamoto K."/>
            <person name="Kimura Y."/>
            <person name="Oda K."/>
        </authorList>
    </citation>
    <scope>NUCLEOTIDE SEQUENCE [LARGE SCALE GENOMIC DNA]</scope>
    <source>
        <strain evidence="4">NBRC 110686 / TISTR 2288 / 201-F6</strain>
    </source>
</reference>
<evidence type="ECO:0000256" key="1">
    <source>
        <dbReference type="SAM" id="SignalP"/>
    </source>
</evidence>
<dbReference type="InterPro" id="IPR009003">
    <property type="entry name" value="Peptidase_S1_PA"/>
</dbReference>
<name>A0A0K8P263_PISS1</name>
<dbReference type="InterPro" id="IPR000253">
    <property type="entry name" value="FHA_dom"/>
</dbReference>
<protein>
    <submittedName>
        <fullName evidence="3">Trypsin-like serine protease</fullName>
    </submittedName>
</protein>
<feature type="chain" id="PRO_5005513621" evidence="1">
    <location>
        <begin position="26"/>
        <end position="410"/>
    </location>
</feature>
<dbReference type="PROSITE" id="PS50006">
    <property type="entry name" value="FHA_DOMAIN"/>
    <property type="match status" value="1"/>
</dbReference>
<dbReference type="PANTHER" id="PTHR43019:SF23">
    <property type="entry name" value="PROTEASE DO-LIKE 5, CHLOROPLASTIC"/>
    <property type="match status" value="1"/>
</dbReference>
<evidence type="ECO:0000259" key="2">
    <source>
        <dbReference type="PROSITE" id="PS50006"/>
    </source>
</evidence>
<dbReference type="Gene3D" id="2.40.10.10">
    <property type="entry name" value="Trypsin-like serine proteases"/>
    <property type="match status" value="2"/>
</dbReference>
<dbReference type="Pfam" id="PF13365">
    <property type="entry name" value="Trypsin_2"/>
    <property type="match status" value="1"/>
</dbReference>
<keyword evidence="3" id="KW-0645">Protease</keyword>
<dbReference type="STRING" id="1547922.ISF6_2533"/>
<dbReference type="EMBL" id="BBYR01000038">
    <property type="protein sequence ID" value="GAP36693.1"/>
    <property type="molecule type" value="Genomic_DNA"/>
</dbReference>
<sequence length="410" mass="43318">MRRPLPRGAVAAAAVLALWAAGARAQDEDEFERRAVRIGCFVDDGNGRSKLAGTGSGFLVGDRRHVVTNHHVAMAEACQRGTAAVLVGKTPVRLKVLTWSEQHDLAVAVAEHDIPGKEPVPAIVRAADIASRDEVYVLGFPGIVDEMAADDNMLRPTTTRGIVGRKIETASRTGMLQVDARTIGGNSGGPWVDPCGRLVGIHSRASYQFVETGNQLQRLPVGYGYAVQTDHLIPLLDQARVRYDVAGRCTFLVRNGRTLAWSAAALLGGALAFGYSPPGQRLWNALAGRMAAPGGGAAAVPAGPHLAGLSGPLRGVSVDLAKGPIAIGRDPRVSHLALPAGCDDVSKRHCLVRLAPDGRHFLLEDCWSTNGTFLASGERLAPGSTREVPPGTRFYLSDASQMFELRGGGT</sequence>
<dbReference type="Gene3D" id="2.60.200.20">
    <property type="match status" value="1"/>
</dbReference>
<dbReference type="AlphaFoldDB" id="A0A0K8P263"/>
<feature type="domain" description="FHA" evidence="2">
    <location>
        <begin position="325"/>
        <end position="374"/>
    </location>
</feature>
<gene>
    <name evidence="3" type="ORF">ISF6_2533</name>
</gene>
<evidence type="ECO:0000313" key="3">
    <source>
        <dbReference type="EMBL" id="GAP36693.1"/>
    </source>
</evidence>
<dbReference type="GO" id="GO:0006508">
    <property type="term" value="P:proteolysis"/>
    <property type="evidence" value="ECO:0007669"/>
    <property type="project" value="UniProtKB-KW"/>
</dbReference>
<evidence type="ECO:0000313" key="4">
    <source>
        <dbReference type="Proteomes" id="UP000037660"/>
    </source>
</evidence>
<dbReference type="Proteomes" id="UP000037660">
    <property type="component" value="Unassembled WGS sequence"/>
</dbReference>
<dbReference type="PANTHER" id="PTHR43019">
    <property type="entry name" value="SERINE ENDOPROTEASE DEGS"/>
    <property type="match status" value="1"/>
</dbReference>